<dbReference type="Proteomes" id="UP001597221">
    <property type="component" value="Unassembled WGS sequence"/>
</dbReference>
<feature type="domain" description="DUF6242" evidence="1">
    <location>
        <begin position="58"/>
        <end position="251"/>
    </location>
</feature>
<gene>
    <name evidence="2" type="ORF">ACFSBH_07245</name>
</gene>
<dbReference type="RefSeq" id="WP_379596810.1">
    <property type="nucleotide sequence ID" value="NZ_JBHUDE010000035.1"/>
</dbReference>
<comment type="caution">
    <text evidence="2">The sequence shown here is derived from an EMBL/GenBank/DDBJ whole genome shotgun (WGS) entry which is preliminary data.</text>
</comment>
<dbReference type="InterPro" id="IPR058667">
    <property type="entry name" value="DUF6242_C"/>
</dbReference>
<dbReference type="Pfam" id="PF25852">
    <property type="entry name" value="DUF6242_C"/>
    <property type="match status" value="1"/>
</dbReference>
<evidence type="ECO:0000313" key="3">
    <source>
        <dbReference type="Proteomes" id="UP001597221"/>
    </source>
</evidence>
<dbReference type="InterPro" id="IPR015943">
    <property type="entry name" value="WD40/YVTN_repeat-like_dom_sf"/>
</dbReference>
<dbReference type="CDD" id="cd15482">
    <property type="entry name" value="Sialidase_non-viral"/>
    <property type="match status" value="1"/>
</dbReference>
<reference evidence="3" key="1">
    <citation type="journal article" date="2019" name="Int. J. Syst. Evol. Microbiol.">
        <title>The Global Catalogue of Microorganisms (GCM) 10K type strain sequencing project: providing services to taxonomists for standard genome sequencing and annotation.</title>
        <authorList>
            <consortium name="The Broad Institute Genomics Platform"/>
            <consortium name="The Broad Institute Genome Sequencing Center for Infectious Disease"/>
            <person name="Wu L."/>
            <person name="Ma J."/>
        </authorList>
    </citation>
    <scope>NUCLEOTIDE SEQUENCE [LARGE SCALE GENOMIC DNA]</scope>
    <source>
        <strain evidence="3">CGMCC 1.12376</strain>
    </source>
</reference>
<evidence type="ECO:0000313" key="2">
    <source>
        <dbReference type="EMBL" id="MFD1607443.1"/>
    </source>
</evidence>
<keyword evidence="3" id="KW-1185">Reference proteome</keyword>
<dbReference type="SUPFAM" id="SSF110296">
    <property type="entry name" value="Oligoxyloglucan reducing end-specific cellobiohydrolase"/>
    <property type="match status" value="1"/>
</dbReference>
<dbReference type="Gene3D" id="2.130.10.10">
    <property type="entry name" value="YVTN repeat-like/Quinoprotein amine dehydrogenase"/>
    <property type="match status" value="1"/>
</dbReference>
<dbReference type="EMBL" id="JBHUDE010000035">
    <property type="protein sequence ID" value="MFD1607443.1"/>
    <property type="molecule type" value="Genomic_DNA"/>
</dbReference>
<organism evidence="2 3">
    <name type="scientific">Oceanobacillus luteolus</name>
    <dbReference type="NCBI Taxonomy" id="1274358"/>
    <lineage>
        <taxon>Bacteria</taxon>
        <taxon>Bacillati</taxon>
        <taxon>Bacillota</taxon>
        <taxon>Bacilli</taxon>
        <taxon>Bacillales</taxon>
        <taxon>Bacillaceae</taxon>
        <taxon>Oceanobacillus</taxon>
    </lineage>
</organism>
<sequence>MKYFLFTLSGIILIVLSVLSIFYYQNIKEMDLSSLAPPHTSEPPSTESKELHIVNPDDPIFYSLQDDELNISFNQGKDWTTVPVPLDELFSGEYNGNRQELIEDSYFLTENLTAFLYSEGQNWESQRVVLLYSTDQGETWEESTVKEPFPGMRFRKVDFLNEEFGYVIISGGRTMSEEGSFVFLTHDGGESWQETTNLGVTRLISDGGFVDESTGFITFETINSGKPELYVTKDAGQTWKQASLQIPEEYNEIFIQAGLPVQEEDHLSLLVNQGPYGDYQGGLVEGKFISEDNGETWEFEMEVEPNE</sequence>
<proteinExistence type="predicted"/>
<accession>A0ABW4HPV5</accession>
<protein>
    <submittedName>
        <fullName evidence="2">WD40/YVTN/BNR-like repeat-containing protein</fullName>
    </submittedName>
</protein>
<name>A0ABW4HPV5_9BACI</name>
<evidence type="ECO:0000259" key="1">
    <source>
        <dbReference type="Pfam" id="PF25852"/>
    </source>
</evidence>